<dbReference type="PIRSF" id="PIRSF006276">
    <property type="entry name" value="UspA"/>
    <property type="match status" value="1"/>
</dbReference>
<gene>
    <name evidence="3" type="ORF">ACFQHK_09095</name>
</gene>
<dbReference type="AlphaFoldDB" id="A0ABD5U8J9"/>
<evidence type="ECO:0000256" key="1">
    <source>
        <dbReference type="ARBA" id="ARBA00008791"/>
    </source>
</evidence>
<reference evidence="3 4" key="1">
    <citation type="journal article" date="2019" name="Int. J. Syst. Evol. Microbiol.">
        <title>The Global Catalogue of Microorganisms (GCM) 10K type strain sequencing project: providing services to taxonomists for standard genome sequencing and annotation.</title>
        <authorList>
            <consortium name="The Broad Institute Genomics Platform"/>
            <consortium name="The Broad Institute Genome Sequencing Center for Infectious Disease"/>
            <person name="Wu L."/>
            <person name="Ma J."/>
        </authorList>
    </citation>
    <scope>NUCLEOTIDE SEQUENCE [LARGE SCALE GENOMIC DNA]</scope>
    <source>
        <strain evidence="3 4">PSRA2</strain>
    </source>
</reference>
<dbReference type="CDD" id="cd00293">
    <property type="entry name" value="USP-like"/>
    <property type="match status" value="1"/>
</dbReference>
<comment type="caution">
    <text evidence="3">The sequence shown here is derived from an EMBL/GenBank/DDBJ whole genome shotgun (WGS) entry which is preliminary data.</text>
</comment>
<dbReference type="PANTHER" id="PTHR46268:SF6">
    <property type="entry name" value="UNIVERSAL STRESS PROTEIN UP12"/>
    <property type="match status" value="1"/>
</dbReference>
<dbReference type="InterPro" id="IPR006016">
    <property type="entry name" value="UspA"/>
</dbReference>
<dbReference type="InterPro" id="IPR006015">
    <property type="entry name" value="Universal_stress_UspA"/>
</dbReference>
<keyword evidence="4" id="KW-1185">Reference proteome</keyword>
<comment type="similarity">
    <text evidence="1">Belongs to the universal stress protein A family.</text>
</comment>
<dbReference type="PANTHER" id="PTHR46268">
    <property type="entry name" value="STRESS RESPONSE PROTEIN NHAX"/>
    <property type="match status" value="1"/>
</dbReference>
<evidence type="ECO:0000259" key="2">
    <source>
        <dbReference type="Pfam" id="PF00582"/>
    </source>
</evidence>
<evidence type="ECO:0000313" key="3">
    <source>
        <dbReference type="EMBL" id="MFC6836669.1"/>
    </source>
</evidence>
<dbReference type="PRINTS" id="PR01438">
    <property type="entry name" value="UNVRSLSTRESS"/>
</dbReference>
<accession>A0ABD5U8J9</accession>
<dbReference type="Proteomes" id="UP001596406">
    <property type="component" value="Unassembled WGS sequence"/>
</dbReference>
<dbReference type="SUPFAM" id="SSF52402">
    <property type="entry name" value="Adenine nucleotide alpha hydrolases-like"/>
    <property type="match status" value="1"/>
</dbReference>
<sequence length="146" mass="15629">MYDSILVPTDGSDHAEAAVDEALDLAAETGATLHVLYVLDVRELSTLPEEQWLSVEEALDDVGDRAVGRVEERAEEVGVSVTTAVEPGIPSETIVDYAGDNDVDLVVMSTHGRTGLSHLLLGSVAEKVVRRSPVPVLVVRPEAEEE</sequence>
<dbReference type="InterPro" id="IPR014729">
    <property type="entry name" value="Rossmann-like_a/b/a_fold"/>
</dbReference>
<dbReference type="Pfam" id="PF00582">
    <property type="entry name" value="Usp"/>
    <property type="match status" value="1"/>
</dbReference>
<dbReference type="Gene3D" id="3.40.50.620">
    <property type="entry name" value="HUPs"/>
    <property type="match status" value="1"/>
</dbReference>
<name>A0ABD5U8J9_9EURY</name>
<protein>
    <submittedName>
        <fullName evidence="3">Universal stress protein</fullName>
    </submittedName>
</protein>
<dbReference type="EMBL" id="JBHSXM010000001">
    <property type="protein sequence ID" value="MFC6836669.1"/>
    <property type="molecule type" value="Genomic_DNA"/>
</dbReference>
<dbReference type="RefSeq" id="WP_304448350.1">
    <property type="nucleotide sequence ID" value="NZ_JARRAH010000001.1"/>
</dbReference>
<feature type="domain" description="UspA" evidence="2">
    <location>
        <begin position="1"/>
        <end position="140"/>
    </location>
</feature>
<organism evidence="3 4">
    <name type="scientific">Halomarina ordinaria</name>
    <dbReference type="NCBI Taxonomy" id="3033939"/>
    <lineage>
        <taxon>Archaea</taxon>
        <taxon>Methanobacteriati</taxon>
        <taxon>Methanobacteriota</taxon>
        <taxon>Stenosarchaea group</taxon>
        <taxon>Halobacteria</taxon>
        <taxon>Halobacteriales</taxon>
        <taxon>Natronomonadaceae</taxon>
        <taxon>Halomarina</taxon>
    </lineage>
</organism>
<proteinExistence type="inferred from homology"/>
<evidence type="ECO:0000313" key="4">
    <source>
        <dbReference type="Proteomes" id="UP001596406"/>
    </source>
</evidence>